<dbReference type="Gene3D" id="3.40.50.720">
    <property type="entry name" value="NAD(P)-binding Rossmann-like Domain"/>
    <property type="match status" value="1"/>
</dbReference>
<dbReference type="Proteomes" id="UP000192790">
    <property type="component" value="Unassembled WGS sequence"/>
</dbReference>
<comment type="pathway">
    <text evidence="1">Lipid metabolism; butanoate metabolism.</text>
</comment>
<dbReference type="InterPro" id="IPR006108">
    <property type="entry name" value="3HC_DH_C"/>
</dbReference>
<accession>A0A1W2AW32</accession>
<dbReference type="Gene3D" id="1.10.1040.10">
    <property type="entry name" value="N-(1-d-carboxylethyl)-l-norvaline Dehydrogenase, domain 2"/>
    <property type="match status" value="1"/>
</dbReference>
<dbReference type="GO" id="GO:0016616">
    <property type="term" value="F:oxidoreductase activity, acting on the CH-OH group of donors, NAD or NADP as acceptor"/>
    <property type="evidence" value="ECO:0007669"/>
    <property type="project" value="InterPro"/>
</dbReference>
<evidence type="ECO:0000313" key="7">
    <source>
        <dbReference type="Proteomes" id="UP000192790"/>
    </source>
</evidence>
<dbReference type="SUPFAM" id="SSF51735">
    <property type="entry name" value="NAD(P)-binding Rossmann-fold domains"/>
    <property type="match status" value="1"/>
</dbReference>
<evidence type="ECO:0000256" key="1">
    <source>
        <dbReference type="ARBA" id="ARBA00005086"/>
    </source>
</evidence>
<dbReference type="InterPro" id="IPR006176">
    <property type="entry name" value="3-OHacyl-CoA_DH_NAD-bd"/>
</dbReference>
<dbReference type="InterPro" id="IPR013328">
    <property type="entry name" value="6PGD_dom2"/>
</dbReference>
<evidence type="ECO:0000259" key="4">
    <source>
        <dbReference type="Pfam" id="PF00725"/>
    </source>
</evidence>
<evidence type="ECO:0000313" key="6">
    <source>
        <dbReference type="EMBL" id="SMC64909.1"/>
    </source>
</evidence>
<dbReference type="GO" id="GO:0070403">
    <property type="term" value="F:NAD+ binding"/>
    <property type="evidence" value="ECO:0007669"/>
    <property type="project" value="InterPro"/>
</dbReference>
<keyword evidence="7" id="KW-1185">Reference proteome</keyword>
<evidence type="ECO:0000256" key="3">
    <source>
        <dbReference type="ARBA" id="ARBA00023002"/>
    </source>
</evidence>
<dbReference type="EMBL" id="FWXW01000004">
    <property type="protein sequence ID" value="SMC64909.1"/>
    <property type="molecule type" value="Genomic_DNA"/>
</dbReference>
<sequence>MGIKNVTCFGTGLIGSAWGVNFLIKGVNVTLYDLDEAKLADAKARITAMLDFYKEMKVLDDAQYADCVKRAKYTSDVKEAVKDAEFIQENGPENIAIKQSIIKTIEEYCKPDAIIGSSTSGLLVSDIAAYAKHPERIVGGHPYNPVHLIPLVELVKGKHTSQEALDKAVAFYREMGKEPVVLNKECPGFICNRIQVAVNREAYELVLRGVCTVEDVDKAVVFGPGLRWGLMGPHLCGELGGGKGGIKFLLDHIGPTTKAWYEDMATWTEIPEGYAANYAVPGVAEELKHRTPGTGRDDQELAKWRDVGLVQLLKYHGKL</sequence>
<dbReference type="RefSeq" id="WP_084234663.1">
    <property type="nucleotide sequence ID" value="NZ_FWXW01000004.1"/>
</dbReference>
<dbReference type="AlphaFoldDB" id="A0A1W2AW32"/>
<feature type="domain" description="3-hydroxyacyl-CoA dehydrogenase C-terminal" evidence="4">
    <location>
        <begin position="188"/>
        <end position="268"/>
    </location>
</feature>
<reference evidence="6 7" key="1">
    <citation type="submission" date="2017-04" db="EMBL/GenBank/DDBJ databases">
        <authorList>
            <person name="Afonso C.L."/>
            <person name="Miller P.J."/>
            <person name="Scott M.A."/>
            <person name="Spackman E."/>
            <person name="Goraichik I."/>
            <person name="Dimitrov K.M."/>
            <person name="Suarez D.L."/>
            <person name="Swayne D.E."/>
        </authorList>
    </citation>
    <scope>NUCLEOTIDE SEQUENCE [LARGE SCALE GENOMIC DNA]</scope>
    <source>
        <strain evidence="6 7">DSM 12816</strain>
    </source>
</reference>
<gene>
    <name evidence="6" type="ORF">SAMN02745168_1994</name>
</gene>
<name>A0A1W2AW32_9FIRM</name>
<dbReference type="STRING" id="1122930.SAMN02745168_1994"/>
<dbReference type="PANTHER" id="PTHR48075:SF5">
    <property type="entry name" value="3-HYDROXYBUTYRYL-COA DEHYDROGENASE"/>
    <property type="match status" value="1"/>
</dbReference>
<dbReference type="GO" id="GO:0006631">
    <property type="term" value="P:fatty acid metabolic process"/>
    <property type="evidence" value="ECO:0007669"/>
    <property type="project" value="InterPro"/>
</dbReference>
<organism evidence="6 7">
    <name type="scientific">Papillibacter cinnamivorans DSM 12816</name>
    <dbReference type="NCBI Taxonomy" id="1122930"/>
    <lineage>
        <taxon>Bacteria</taxon>
        <taxon>Bacillati</taxon>
        <taxon>Bacillota</taxon>
        <taxon>Clostridia</taxon>
        <taxon>Eubacteriales</taxon>
        <taxon>Oscillospiraceae</taxon>
        <taxon>Papillibacter</taxon>
    </lineage>
</organism>
<dbReference type="Pfam" id="PF02737">
    <property type="entry name" value="3HCDH_N"/>
    <property type="match status" value="1"/>
</dbReference>
<proteinExistence type="inferred from homology"/>
<dbReference type="InterPro" id="IPR008927">
    <property type="entry name" value="6-PGluconate_DH-like_C_sf"/>
</dbReference>
<protein>
    <submittedName>
        <fullName evidence="6">3-hydroxyacyl-CoA dehydrogenase</fullName>
    </submittedName>
</protein>
<feature type="domain" description="3-hydroxyacyl-CoA dehydrogenase NAD binding" evidence="5">
    <location>
        <begin position="5"/>
        <end position="185"/>
    </location>
</feature>
<keyword evidence="3" id="KW-0560">Oxidoreductase</keyword>
<dbReference type="OrthoDB" id="9771883at2"/>
<dbReference type="InterPro" id="IPR036291">
    <property type="entry name" value="NAD(P)-bd_dom_sf"/>
</dbReference>
<dbReference type="PANTHER" id="PTHR48075">
    <property type="entry name" value="3-HYDROXYACYL-COA DEHYDROGENASE FAMILY PROTEIN"/>
    <property type="match status" value="1"/>
</dbReference>
<dbReference type="Pfam" id="PF00725">
    <property type="entry name" value="3HCDH"/>
    <property type="match status" value="1"/>
</dbReference>
<evidence type="ECO:0000256" key="2">
    <source>
        <dbReference type="ARBA" id="ARBA00009463"/>
    </source>
</evidence>
<evidence type="ECO:0000259" key="5">
    <source>
        <dbReference type="Pfam" id="PF02737"/>
    </source>
</evidence>
<comment type="similarity">
    <text evidence="2">Belongs to the 3-hydroxyacyl-CoA dehydrogenase family.</text>
</comment>
<dbReference type="SUPFAM" id="SSF48179">
    <property type="entry name" value="6-phosphogluconate dehydrogenase C-terminal domain-like"/>
    <property type="match status" value="1"/>
</dbReference>